<dbReference type="PROSITE" id="PS50888">
    <property type="entry name" value="BHLH"/>
    <property type="match status" value="1"/>
</dbReference>
<dbReference type="InterPro" id="IPR051358">
    <property type="entry name" value="TF_AMS/ICE1/BHLH6-like"/>
</dbReference>
<dbReference type="OrthoDB" id="1886792at2759"/>
<keyword evidence="2" id="KW-0805">Transcription regulation</keyword>
<gene>
    <name evidence="5" type="ORF">DCAR_0206875</name>
</gene>
<evidence type="ECO:0000313" key="6">
    <source>
        <dbReference type="Proteomes" id="UP000077755"/>
    </source>
</evidence>
<dbReference type="SUPFAM" id="SSF47459">
    <property type="entry name" value="HLH, helix-loop-helix DNA-binding domain"/>
    <property type="match status" value="1"/>
</dbReference>
<organism evidence="5 6">
    <name type="scientific">Daucus carota subsp. sativus</name>
    <name type="common">Carrot</name>
    <dbReference type="NCBI Taxonomy" id="79200"/>
    <lineage>
        <taxon>Eukaryota</taxon>
        <taxon>Viridiplantae</taxon>
        <taxon>Streptophyta</taxon>
        <taxon>Embryophyta</taxon>
        <taxon>Tracheophyta</taxon>
        <taxon>Spermatophyta</taxon>
        <taxon>Magnoliopsida</taxon>
        <taxon>eudicotyledons</taxon>
        <taxon>Gunneridae</taxon>
        <taxon>Pentapetalae</taxon>
        <taxon>asterids</taxon>
        <taxon>campanulids</taxon>
        <taxon>Apiales</taxon>
        <taxon>Apiaceae</taxon>
        <taxon>Apioideae</taxon>
        <taxon>Scandiceae</taxon>
        <taxon>Daucinae</taxon>
        <taxon>Daucus</taxon>
        <taxon>Daucus sect. Daucus</taxon>
    </lineage>
</organism>
<dbReference type="Gramene" id="KZN05279">
    <property type="protein sequence ID" value="KZN05279"/>
    <property type="gene ID" value="DCAR_006116"/>
</dbReference>
<keyword evidence="6" id="KW-1185">Reference proteome</keyword>
<evidence type="ECO:0000256" key="4">
    <source>
        <dbReference type="ARBA" id="ARBA00023242"/>
    </source>
</evidence>
<reference evidence="5" key="1">
    <citation type="journal article" date="2016" name="Nat. Genet.">
        <title>A high-quality carrot genome assembly provides new insights into carotenoid accumulation and asterid genome evolution.</title>
        <authorList>
            <person name="Iorizzo M."/>
            <person name="Ellison S."/>
            <person name="Senalik D."/>
            <person name="Zeng P."/>
            <person name="Satapoomin P."/>
            <person name="Huang J."/>
            <person name="Bowman M."/>
            <person name="Iovene M."/>
            <person name="Sanseverino W."/>
            <person name="Cavagnaro P."/>
            <person name="Yildiz M."/>
            <person name="Macko-Podgorni A."/>
            <person name="Moranska E."/>
            <person name="Grzebelus E."/>
            <person name="Grzebelus D."/>
            <person name="Ashrafi H."/>
            <person name="Zheng Z."/>
            <person name="Cheng S."/>
            <person name="Spooner D."/>
            <person name="Van Deynze A."/>
            <person name="Simon P."/>
        </authorList>
    </citation>
    <scope>NUCLEOTIDE SEQUENCE</scope>
    <source>
        <tissue evidence="5">Leaf</tissue>
    </source>
</reference>
<accession>A0A166DHQ6</accession>
<dbReference type="InterPro" id="IPR036638">
    <property type="entry name" value="HLH_DNA-bd_sf"/>
</dbReference>
<keyword evidence="3" id="KW-0804">Transcription</keyword>
<sequence>MEKTGSSGNPMGNVQEAYCLADLVDDANLARFISLSRGETAQPDGHFCHNFLDCDTINGCLVHNQFEPFIGLPYDHFDNPPITPFSDPHSLFNNLPNSYNELKEAQEDACEYSSGTMTTTTTSAPKRSKKGDRTRTLVQEQRRRSRMKDKLYALRALVPNITKMDKASIVGDAALYVQDLQKQAKKLKAEVASLESSLTRMERQQGGIHDNENKIQIADFYQTVKMILQIRVCQVEENGYYVRVVSNKGHGVAASLYKALDPLSTFILHSSNLATQNDTFLSTFNLNVREVESDTNAPNMKLWVAAAFLNQGFDLKQPL</sequence>
<dbReference type="GO" id="GO:0005634">
    <property type="term" value="C:nucleus"/>
    <property type="evidence" value="ECO:0007669"/>
    <property type="project" value="UniProtKB-SubCell"/>
</dbReference>
<dbReference type="GO" id="GO:0003700">
    <property type="term" value="F:DNA-binding transcription factor activity"/>
    <property type="evidence" value="ECO:0007669"/>
    <property type="project" value="TreeGrafter"/>
</dbReference>
<evidence type="ECO:0000313" key="5">
    <source>
        <dbReference type="EMBL" id="WOG87645.1"/>
    </source>
</evidence>
<name>A0A166DHQ6_DAUCS</name>
<evidence type="ECO:0000256" key="1">
    <source>
        <dbReference type="ARBA" id="ARBA00004123"/>
    </source>
</evidence>
<dbReference type="PANTHER" id="PTHR31945">
    <property type="entry name" value="TRANSCRIPTION FACTOR SCREAM2-RELATED"/>
    <property type="match status" value="1"/>
</dbReference>
<dbReference type="EMBL" id="CP093344">
    <property type="protein sequence ID" value="WOG87645.1"/>
    <property type="molecule type" value="Genomic_DNA"/>
</dbReference>
<dbReference type="Proteomes" id="UP000077755">
    <property type="component" value="Chromosome 2"/>
</dbReference>
<dbReference type="Pfam" id="PF00010">
    <property type="entry name" value="HLH"/>
    <property type="match status" value="1"/>
</dbReference>
<dbReference type="KEGG" id="dcr:108208556"/>
<reference evidence="5" key="2">
    <citation type="submission" date="2022-03" db="EMBL/GenBank/DDBJ databases">
        <title>Draft title - Genomic analysis of global carrot germplasm unveils the trajectory of domestication and the origin of high carotenoid orange carrot.</title>
        <authorList>
            <person name="Iorizzo M."/>
            <person name="Ellison S."/>
            <person name="Senalik D."/>
            <person name="Macko-Podgorni A."/>
            <person name="Grzebelus D."/>
            <person name="Bostan H."/>
            <person name="Rolling W."/>
            <person name="Curaba J."/>
            <person name="Simon P."/>
        </authorList>
    </citation>
    <scope>NUCLEOTIDE SEQUENCE</scope>
    <source>
        <tissue evidence="5">Leaf</tissue>
    </source>
</reference>
<dbReference type="PANTHER" id="PTHR31945:SF17">
    <property type="entry name" value="TRANSCRIPTION FACTOR FER-LIKE IRON DEFICIENCY-INDUCED TRANSCRIPTION FACTOR"/>
    <property type="match status" value="1"/>
</dbReference>
<proteinExistence type="predicted"/>
<dbReference type="OMA" id="IKMDVFQ"/>
<dbReference type="GO" id="GO:0046983">
    <property type="term" value="F:protein dimerization activity"/>
    <property type="evidence" value="ECO:0007669"/>
    <property type="project" value="InterPro"/>
</dbReference>
<dbReference type="Gene3D" id="4.10.280.10">
    <property type="entry name" value="Helix-loop-helix DNA-binding domain"/>
    <property type="match status" value="1"/>
</dbReference>
<dbReference type="AlphaFoldDB" id="A0A166DHQ6"/>
<comment type="subcellular location">
    <subcellularLocation>
        <location evidence="1">Nucleus</location>
    </subcellularLocation>
</comment>
<dbReference type="GO" id="GO:0043565">
    <property type="term" value="F:sequence-specific DNA binding"/>
    <property type="evidence" value="ECO:0007669"/>
    <property type="project" value="TreeGrafter"/>
</dbReference>
<protein>
    <submittedName>
        <fullName evidence="5">Uncharacterized protein</fullName>
    </submittedName>
</protein>
<dbReference type="SMART" id="SM00353">
    <property type="entry name" value="HLH"/>
    <property type="match status" value="1"/>
</dbReference>
<evidence type="ECO:0000256" key="2">
    <source>
        <dbReference type="ARBA" id="ARBA00023015"/>
    </source>
</evidence>
<dbReference type="InterPro" id="IPR011598">
    <property type="entry name" value="bHLH_dom"/>
</dbReference>
<evidence type="ECO:0000256" key="3">
    <source>
        <dbReference type="ARBA" id="ARBA00023163"/>
    </source>
</evidence>
<keyword evidence="4" id="KW-0539">Nucleus</keyword>